<reference evidence="1 2" key="2">
    <citation type="submission" date="2012-02" db="EMBL/GenBank/DDBJ databases">
        <title>Improved High-Quality Draft sequence of Eubacterium cellulosolvens 6.</title>
        <authorList>
            <consortium name="US DOE Joint Genome Institute"/>
            <person name="Lucas S."/>
            <person name="Han J."/>
            <person name="Lapidus A."/>
            <person name="Cheng J.-F."/>
            <person name="Goodwin L."/>
            <person name="Pitluck S."/>
            <person name="Peters L."/>
            <person name="Mikhailova N."/>
            <person name="Gu W."/>
            <person name="Detter J.C."/>
            <person name="Han C."/>
            <person name="Tapia R."/>
            <person name="Land M."/>
            <person name="Hauser L."/>
            <person name="Kyrpides N."/>
            <person name="Ivanova N."/>
            <person name="Pagani I."/>
            <person name="Johnson E."/>
            <person name="Mukhopadhyay B."/>
            <person name="Anderson I."/>
            <person name="Woyke T."/>
        </authorList>
    </citation>
    <scope>NUCLEOTIDE SEQUENCE [LARGE SCALE GENOMIC DNA]</scope>
    <source>
        <strain evidence="1 2">6</strain>
    </source>
</reference>
<proteinExistence type="predicted"/>
<protein>
    <submittedName>
        <fullName evidence="1">Uncharacterized protein</fullName>
    </submittedName>
</protein>
<name>I5AQT2_EUBC6</name>
<dbReference type="EMBL" id="CM001487">
    <property type="protein sequence ID" value="EIM56155.1"/>
    <property type="molecule type" value="Genomic_DNA"/>
</dbReference>
<evidence type="ECO:0000313" key="2">
    <source>
        <dbReference type="Proteomes" id="UP000005753"/>
    </source>
</evidence>
<keyword evidence="2" id="KW-1185">Reference proteome</keyword>
<dbReference type="Proteomes" id="UP000005753">
    <property type="component" value="Chromosome"/>
</dbReference>
<reference evidence="1 2" key="1">
    <citation type="submission" date="2010-08" db="EMBL/GenBank/DDBJ databases">
        <authorList>
            <consortium name="US DOE Joint Genome Institute (JGI-PGF)"/>
            <person name="Lucas S."/>
            <person name="Copeland A."/>
            <person name="Lapidus A."/>
            <person name="Cheng J.-F."/>
            <person name="Bruce D."/>
            <person name="Goodwin L."/>
            <person name="Pitluck S."/>
            <person name="Land M.L."/>
            <person name="Hauser L."/>
            <person name="Chang Y.-J."/>
            <person name="Anderson I.J."/>
            <person name="Johnson E."/>
            <person name="Mulhopadhyay B."/>
            <person name="Kyrpides N."/>
            <person name="Woyke T.J."/>
        </authorList>
    </citation>
    <scope>NUCLEOTIDE SEQUENCE [LARGE SCALE GENOMIC DNA]</scope>
    <source>
        <strain evidence="1 2">6</strain>
    </source>
</reference>
<gene>
    <name evidence="1" type="ORF">EubceDRAFT1_0295</name>
</gene>
<dbReference type="HOGENOM" id="CLU_3152913_0_0_9"/>
<accession>I5AQT2</accession>
<dbReference type="AlphaFoldDB" id="I5AQT2"/>
<organism evidence="1 2">
    <name type="scientific">Eubacterium cellulosolvens (strain ATCC 43171 / JCM 9499 / 6)</name>
    <name type="common">Cillobacterium cellulosolvens</name>
    <dbReference type="NCBI Taxonomy" id="633697"/>
    <lineage>
        <taxon>Bacteria</taxon>
        <taxon>Bacillati</taxon>
        <taxon>Bacillota</taxon>
        <taxon>Clostridia</taxon>
        <taxon>Eubacteriales</taxon>
        <taxon>Eubacteriaceae</taxon>
        <taxon>Eubacterium</taxon>
    </lineage>
</organism>
<sequence length="48" mass="5525">MNAMNTQEQNDGDIKKTYFCKDDVKQYITSYPGRQETNGGKGCCRYHS</sequence>
<evidence type="ECO:0000313" key="1">
    <source>
        <dbReference type="EMBL" id="EIM56155.1"/>
    </source>
</evidence>